<feature type="compositionally biased region" description="Polar residues" evidence="2">
    <location>
        <begin position="556"/>
        <end position="567"/>
    </location>
</feature>
<gene>
    <name evidence="4" type="primary">Lmntd2</name>
    <name evidence="4" type="ORF">PHOROB_LOCUS10155</name>
</gene>
<dbReference type="CTD" id="256329"/>
<dbReference type="PROSITE" id="PS51841">
    <property type="entry name" value="LTD"/>
    <property type="match status" value="1"/>
</dbReference>
<evidence type="ECO:0000313" key="4">
    <source>
        <dbReference type="EMBL" id="CAH6793336.1"/>
    </source>
</evidence>
<accession>A0AAU9ZMF0</accession>
<reference evidence="4" key="1">
    <citation type="submission" date="2022-06" db="EMBL/GenBank/DDBJ databases">
        <authorList>
            <person name="Andreotti S."/>
            <person name="Wyler E."/>
        </authorList>
    </citation>
    <scope>NUCLEOTIDE SEQUENCE</scope>
</reference>
<dbReference type="AlphaFoldDB" id="A0AAU9ZMF0"/>
<dbReference type="Proteomes" id="UP001152836">
    <property type="component" value="Unassembled WGS sequence"/>
</dbReference>
<name>A0AAU9ZMF0_PHORO</name>
<dbReference type="GO" id="GO:0005638">
    <property type="term" value="C:lamin filament"/>
    <property type="evidence" value="ECO:0007669"/>
    <property type="project" value="TreeGrafter"/>
</dbReference>
<evidence type="ECO:0000256" key="1">
    <source>
        <dbReference type="SAM" id="Coils"/>
    </source>
</evidence>
<feature type="domain" description="LTD" evidence="3">
    <location>
        <begin position="363"/>
        <end position="482"/>
    </location>
</feature>
<dbReference type="Gene3D" id="2.60.40.1260">
    <property type="entry name" value="Lamin Tail domain"/>
    <property type="match status" value="1"/>
</dbReference>
<evidence type="ECO:0000256" key="2">
    <source>
        <dbReference type="SAM" id="MobiDB-lite"/>
    </source>
</evidence>
<keyword evidence="1" id="KW-0175">Coiled coil</keyword>
<feature type="coiled-coil region" evidence="1">
    <location>
        <begin position="120"/>
        <end position="165"/>
    </location>
</feature>
<evidence type="ECO:0000313" key="5">
    <source>
        <dbReference type="Proteomes" id="UP001152836"/>
    </source>
</evidence>
<dbReference type="RefSeq" id="XP_051049305.1">
    <property type="nucleotide sequence ID" value="XM_051193348.1"/>
</dbReference>
<feature type="region of interest" description="Disordered" evidence="2">
    <location>
        <begin position="1"/>
        <end position="38"/>
    </location>
</feature>
<comment type="caution">
    <text evidence="4">The sequence shown here is derived from an EMBL/GenBank/DDBJ whole genome shotgun (WGS) entry which is preliminary data.</text>
</comment>
<feature type="region of interest" description="Disordered" evidence="2">
    <location>
        <begin position="500"/>
        <end position="575"/>
    </location>
</feature>
<dbReference type="GeneID" id="127228531"/>
<protein>
    <submittedName>
        <fullName evidence="4">Lmntd2 protein</fullName>
    </submittedName>
</protein>
<organism evidence="4 5">
    <name type="scientific">Phodopus roborovskii</name>
    <name type="common">Roborovski's desert hamster</name>
    <name type="synonym">Cricetulus roborovskii</name>
    <dbReference type="NCBI Taxonomy" id="109678"/>
    <lineage>
        <taxon>Eukaryota</taxon>
        <taxon>Metazoa</taxon>
        <taxon>Chordata</taxon>
        <taxon>Craniata</taxon>
        <taxon>Vertebrata</taxon>
        <taxon>Euteleostomi</taxon>
        <taxon>Mammalia</taxon>
        <taxon>Eutheria</taxon>
        <taxon>Euarchontoglires</taxon>
        <taxon>Glires</taxon>
        <taxon>Rodentia</taxon>
        <taxon>Myomorpha</taxon>
        <taxon>Muroidea</taxon>
        <taxon>Cricetidae</taxon>
        <taxon>Cricetinae</taxon>
        <taxon>Phodopus</taxon>
    </lineage>
</organism>
<evidence type="ECO:0000259" key="3">
    <source>
        <dbReference type="PROSITE" id="PS51841"/>
    </source>
</evidence>
<keyword evidence="5" id="KW-1185">Reference proteome</keyword>
<dbReference type="InterPro" id="IPR001322">
    <property type="entry name" value="Lamin_tail_dom"/>
</dbReference>
<feature type="compositionally biased region" description="Basic residues" evidence="2">
    <location>
        <begin position="527"/>
        <end position="538"/>
    </location>
</feature>
<feature type="compositionally biased region" description="Low complexity" evidence="2">
    <location>
        <begin position="517"/>
        <end position="526"/>
    </location>
</feature>
<dbReference type="KEGG" id="prob:127228531"/>
<dbReference type="PANTHER" id="PTHR19956">
    <property type="entry name" value="LAMIN TAIL DOMAIN-CONTAINING PROTEIN 2"/>
    <property type="match status" value="1"/>
</dbReference>
<dbReference type="Pfam" id="PF00932">
    <property type="entry name" value="LTD"/>
    <property type="match status" value="1"/>
</dbReference>
<proteinExistence type="predicted"/>
<dbReference type="GO" id="GO:0030527">
    <property type="term" value="F:structural constituent of chromatin"/>
    <property type="evidence" value="ECO:0007669"/>
    <property type="project" value="TreeGrafter"/>
</dbReference>
<dbReference type="SUPFAM" id="SSF74853">
    <property type="entry name" value="Lamin A/C globular tail domain"/>
    <property type="match status" value="1"/>
</dbReference>
<dbReference type="EMBL" id="CALSGD010001464">
    <property type="protein sequence ID" value="CAH6793336.1"/>
    <property type="molecule type" value="Genomic_DNA"/>
</dbReference>
<sequence>MAPKSCQESEDEQVCTAPAGVKPDSSGLESPGGTPLDIVAPSCSQSSKPYCASTPGVCSAKQQLSPETLDPRTLRLLWEQRELEIQALRWAVQNGQNTRYYHILQEVAGIPPERNSKSQDKFLQNQVQKLTLELKAQKEQAQLEKECLEEKLRQNICAIQQLEAELQTFQKSCLLQLARSSWVGRMLRSQTGSVEVVTAEVLQDPTDSSEYAEVPTAGEGFRLEDVDWNSIAHRYPNLFSTMSFHSDQKLPQPYQSSEMDTWDSECALKHVEKPSKIVEWSALPLADTSSSEGADSDSGSYQIVLHSGAKKVTGHPPQGTDLTSEQMQECTRSFSGHTEDLHKSRSPSVSKTVLEPCIDLHHQYARPQLNPLGCCLKISAVSHREKFIRILNQSQAETVDLGGFVLQQLVRDFPVCMYRFPPGTLLAPQHHITVWGEGTSKTKKQLPVALGQDPFHFQSSRGCVTVLVNPHGQVLSEHQAAPCVTLGSKIFTDNTDWSIDRFPLSESEPNAGSGEEQQQQQQQQQQQRRHRPSSPHKGRVQDARAKRKKPGPGVHQQRTSGLRTSGSLRPHETRNILPLLSNRKLLLPGEVPAQQEGMKTETLELLPAIPECSSRVCLEDSQGRQERKVQVCRKSVDLSCPMVALSVQSTAESRYGFRFLCYPPITEELCRRL</sequence>
<dbReference type="PANTHER" id="PTHR19956:SF5">
    <property type="entry name" value="LAMIN TAIL DOMAIN-CONTAINING PROTEIN 2"/>
    <property type="match status" value="1"/>
</dbReference>
<dbReference type="InterPro" id="IPR052877">
    <property type="entry name" value="Lamin_tail_domain"/>
</dbReference>
<dbReference type="InterPro" id="IPR036415">
    <property type="entry name" value="Lamin_tail_dom_sf"/>
</dbReference>